<feature type="compositionally biased region" description="Acidic residues" evidence="1">
    <location>
        <begin position="600"/>
        <end position="615"/>
    </location>
</feature>
<sequence length="986" mass="109811">MLGNRATARWGPLFINRWMLSLVVALLVLDSGVQAYRYYKRMGNRFRPVMMKPMPVGRFGFVRAENPNADGAMDSPKSGEESAEAAPSLQPEMHQPEMREMIHDSPHPVEIDMGPGMQARVMGFEGELDGEGNFGRAAEDGDENEEGGAQFRHFKHKHKKHKYVIHTHHHYHHKKEGHGGGYGHHGYGKHDSYGHHGHGGYGHGHHGGDDEGDDYEPTYGHHGRYRRSSMSEMSPEETETPDAQALDRTALTHSSPDRPVPLEPAPAVMEPGTSPIYRQSVSRRQLVRSKNERLAQIGRDRAQRANRYADTEHDSDGPCPAEYVEPVGEVVGSARDRDVKVASSKRPVGPFQSIISRMFRRPKKQEPIVTSDPQKPLDPNTKALRDEIGKQPKTGSNIGTEMKQYLLTKKEGAIVGGPQVTNVREEPGSNSTPAYIAPLPGTFLPELGSIVSVRFVDETGRERSIPFELTSYQLPGNGTALNNQASRLNYNFFYFHCTSPCASAATTANGDRLRSMAKRMIEGLEGGRKGRTTGEEEGAAVEGSVPQRWLHRRRTKTEWRRRDMNAGRRRRPVPAEKVIERRTPEELPQMTPTPERSEMENVEEDKETEEEEEVACDDPICSNFYVDEQQLTTTSTTPRELEHRLEEELEPKLVPYGNRIDDQDASLEVPLERVAIEEREDGESTSKPATTRNSLWRGLSKRLSAFRERQADRSGRRKNINLPEVTTTSTASPTDQDEYGSNEIVEYYQQDLGRVLYRMANGRLLEEPQRLHLRRSSDSGEDSDIPQRKRRLNRLLNRANRRRKPAKTNAITPEPKTAEVPNDTGKHVINIGSFRLSDKFEGGNAAALENTGAARSISGPTTADMDDYILQKVREYCSSSCTSGKAAAPVIIVPEKPSYTVAYAAPAAVENEPIVGSSKQLIVQPASTYEAAPTSAPKPTCPTKIVKCIPKALANKRSSKGDPADEQPEDKESNPLVSLARGSMNP</sequence>
<name>A0A182MSS0_9DIPT</name>
<feature type="region of interest" description="Disordered" evidence="1">
    <location>
        <begin position="954"/>
        <end position="986"/>
    </location>
</feature>
<dbReference type="EMBL" id="AXCM01007896">
    <property type="status" value="NOT_ANNOTATED_CDS"/>
    <property type="molecule type" value="Genomic_DNA"/>
</dbReference>
<evidence type="ECO:0000313" key="3">
    <source>
        <dbReference type="EnsemblMetazoa" id="ACUA025389-PA"/>
    </source>
</evidence>
<dbReference type="Proteomes" id="UP000075883">
    <property type="component" value="Unassembled WGS sequence"/>
</dbReference>
<reference evidence="3" key="2">
    <citation type="submission" date="2020-05" db="UniProtKB">
        <authorList>
            <consortium name="EnsemblMetazoa"/>
        </authorList>
    </citation>
    <scope>IDENTIFICATION</scope>
    <source>
        <strain evidence="3">A-37</strain>
    </source>
</reference>
<feature type="region of interest" description="Disordered" evidence="1">
    <location>
        <begin position="526"/>
        <end position="545"/>
    </location>
</feature>
<feature type="chain" id="PRO_5008128750" evidence="2">
    <location>
        <begin position="36"/>
        <end position="986"/>
    </location>
</feature>
<feature type="compositionally biased region" description="Basic and acidic residues" evidence="1">
    <location>
        <begin position="301"/>
        <end position="316"/>
    </location>
</feature>
<dbReference type="EnsemblMetazoa" id="ACUA025389-RA">
    <property type="protein sequence ID" value="ACUA025389-PA"/>
    <property type="gene ID" value="ACUA025389"/>
</dbReference>
<proteinExistence type="predicted"/>
<feature type="region of interest" description="Disordered" evidence="1">
    <location>
        <begin position="771"/>
        <end position="825"/>
    </location>
</feature>
<feature type="region of interest" description="Disordered" evidence="1">
    <location>
        <begin position="582"/>
        <end position="615"/>
    </location>
</feature>
<feature type="region of interest" description="Disordered" evidence="1">
    <location>
        <begin position="67"/>
        <end position="91"/>
    </location>
</feature>
<feature type="region of interest" description="Disordered" evidence="1">
    <location>
        <begin position="173"/>
        <end position="273"/>
    </location>
</feature>
<dbReference type="VEuPathDB" id="VectorBase:ACUA025389"/>
<feature type="region of interest" description="Disordered" evidence="1">
    <location>
        <begin position="301"/>
        <end position="320"/>
    </location>
</feature>
<evidence type="ECO:0000256" key="2">
    <source>
        <dbReference type="SAM" id="SignalP"/>
    </source>
</evidence>
<protein>
    <submittedName>
        <fullName evidence="3">Uncharacterized protein</fullName>
    </submittedName>
</protein>
<evidence type="ECO:0000256" key="1">
    <source>
        <dbReference type="SAM" id="MobiDB-lite"/>
    </source>
</evidence>
<evidence type="ECO:0000313" key="4">
    <source>
        <dbReference type="Proteomes" id="UP000075883"/>
    </source>
</evidence>
<feature type="region of interest" description="Disordered" evidence="1">
    <location>
        <begin position="707"/>
        <end position="742"/>
    </location>
</feature>
<accession>A0A182MSS0</accession>
<organism evidence="3 4">
    <name type="scientific">Anopheles culicifacies</name>
    <dbReference type="NCBI Taxonomy" id="139723"/>
    <lineage>
        <taxon>Eukaryota</taxon>
        <taxon>Metazoa</taxon>
        <taxon>Ecdysozoa</taxon>
        <taxon>Arthropoda</taxon>
        <taxon>Hexapoda</taxon>
        <taxon>Insecta</taxon>
        <taxon>Pterygota</taxon>
        <taxon>Neoptera</taxon>
        <taxon>Endopterygota</taxon>
        <taxon>Diptera</taxon>
        <taxon>Nematocera</taxon>
        <taxon>Culicoidea</taxon>
        <taxon>Culicidae</taxon>
        <taxon>Anophelinae</taxon>
        <taxon>Anopheles</taxon>
        <taxon>culicifacies species complex</taxon>
    </lineage>
</organism>
<feature type="signal peptide" evidence="2">
    <location>
        <begin position="1"/>
        <end position="35"/>
    </location>
</feature>
<feature type="compositionally biased region" description="Basic residues" evidence="1">
    <location>
        <begin position="788"/>
        <end position="806"/>
    </location>
</feature>
<keyword evidence="4" id="KW-1185">Reference proteome</keyword>
<reference evidence="4" key="1">
    <citation type="submission" date="2013-09" db="EMBL/GenBank/DDBJ databases">
        <title>The Genome Sequence of Anopheles culicifacies species A.</title>
        <authorList>
            <consortium name="The Broad Institute Genomics Platform"/>
            <person name="Neafsey D.E."/>
            <person name="Besansky N."/>
            <person name="Howell P."/>
            <person name="Walton C."/>
            <person name="Young S.K."/>
            <person name="Zeng Q."/>
            <person name="Gargeya S."/>
            <person name="Fitzgerald M."/>
            <person name="Haas B."/>
            <person name="Abouelleil A."/>
            <person name="Allen A.W."/>
            <person name="Alvarado L."/>
            <person name="Arachchi H.M."/>
            <person name="Berlin A.M."/>
            <person name="Chapman S.B."/>
            <person name="Gainer-Dewar J."/>
            <person name="Goldberg J."/>
            <person name="Griggs A."/>
            <person name="Gujja S."/>
            <person name="Hansen M."/>
            <person name="Howarth C."/>
            <person name="Imamovic A."/>
            <person name="Ireland A."/>
            <person name="Larimer J."/>
            <person name="McCowan C."/>
            <person name="Murphy C."/>
            <person name="Pearson M."/>
            <person name="Poon T.W."/>
            <person name="Priest M."/>
            <person name="Roberts A."/>
            <person name="Saif S."/>
            <person name="Shea T."/>
            <person name="Sisk P."/>
            <person name="Sykes S."/>
            <person name="Wortman J."/>
            <person name="Nusbaum C."/>
            <person name="Birren B."/>
        </authorList>
    </citation>
    <scope>NUCLEOTIDE SEQUENCE [LARGE SCALE GENOMIC DNA]</scope>
    <source>
        <strain evidence="4">A-37</strain>
    </source>
</reference>
<feature type="compositionally biased region" description="Polar residues" evidence="1">
    <location>
        <begin position="724"/>
        <end position="734"/>
    </location>
</feature>
<keyword evidence="2" id="KW-0732">Signal</keyword>
<dbReference type="AlphaFoldDB" id="A0A182MSS0"/>